<dbReference type="HOGENOM" id="CLU_050520_0_0_0"/>
<name>A0A0S6VQS8_9BACT</name>
<dbReference type="AlphaFoldDB" id="A0A0S6VQS8"/>
<protein>
    <recommendedName>
        <fullName evidence="3">PBS lyase HEAT domain protein repeat-containing protein</fullName>
    </recommendedName>
</protein>
<evidence type="ECO:0008006" key="3">
    <source>
        <dbReference type="Google" id="ProtNLM"/>
    </source>
</evidence>
<dbReference type="STRING" id="1499966.U14_00801"/>
<evidence type="ECO:0000313" key="1">
    <source>
        <dbReference type="EMBL" id="GAK49578.1"/>
    </source>
</evidence>
<evidence type="ECO:0000313" key="2">
    <source>
        <dbReference type="Proteomes" id="UP000030700"/>
    </source>
</evidence>
<dbReference type="InterPro" id="IPR016024">
    <property type="entry name" value="ARM-type_fold"/>
</dbReference>
<dbReference type="Gene3D" id="1.25.10.10">
    <property type="entry name" value="Leucine-rich Repeat Variant"/>
    <property type="match status" value="1"/>
</dbReference>
<dbReference type="SUPFAM" id="SSF48371">
    <property type="entry name" value="ARM repeat"/>
    <property type="match status" value="1"/>
</dbReference>
<keyword evidence="2" id="KW-1185">Reference proteome</keyword>
<dbReference type="Proteomes" id="UP000030700">
    <property type="component" value="Unassembled WGS sequence"/>
</dbReference>
<gene>
    <name evidence="1" type="ORF">U14_00801</name>
</gene>
<accession>A0A0S6VQS8</accession>
<organism evidence="1">
    <name type="scientific">Candidatus Moduliflexus flocculans</name>
    <dbReference type="NCBI Taxonomy" id="1499966"/>
    <lineage>
        <taxon>Bacteria</taxon>
        <taxon>Candidatus Moduliflexota</taxon>
        <taxon>Candidatus Moduliflexia</taxon>
        <taxon>Candidatus Moduliflexales</taxon>
        <taxon>Candidatus Moduliflexaceae</taxon>
    </lineage>
</organism>
<proteinExistence type="predicted"/>
<reference evidence="1" key="1">
    <citation type="journal article" date="2015" name="PeerJ">
        <title>First genomic representation of candidate bacterial phylum KSB3 points to enhanced environmental sensing as a trigger of wastewater bulking.</title>
        <authorList>
            <person name="Sekiguchi Y."/>
            <person name="Ohashi A."/>
            <person name="Parks D.H."/>
            <person name="Yamauchi T."/>
            <person name="Tyson G.W."/>
            <person name="Hugenholtz P."/>
        </authorList>
    </citation>
    <scope>NUCLEOTIDE SEQUENCE [LARGE SCALE GENOMIC DNA]</scope>
</reference>
<dbReference type="InterPro" id="IPR011989">
    <property type="entry name" value="ARM-like"/>
</dbReference>
<sequence length="381" mass="42174">MLIGLPALENANWPKLHHAYGRALDTPQHLRALLDGGDEAIKDAVSHLCSAIIHQGTPWTATEPAALTVAGFLSDKRIDRCKPLRAHLFAFLASVAEASVRTEISREELEKTAKFDLEPFLNSEDDERLFNDENASNAFYARSVLGCMKAAPELIKVMLEGLKHLNPRVRTRAAMGAVMLTNADSLRDYAKSVEIRLLWLAQTTRDIDERSAHVLALGDLGYAPIEFLHDPSPAVRMCAALAPGFATNPAALRELLNMVERQAGNIDTWFKDKPPQFAMCPRFAVVARLVESVADFAQLANAAIALVKITTIHCVDFDWGPLLAAAFKDGDGQIATEAQRRFLAALVKNQKLWDAHFSNPHKWFKKAGLPYDRNECAKMIK</sequence>
<dbReference type="EMBL" id="DF820455">
    <property type="protein sequence ID" value="GAK49578.1"/>
    <property type="molecule type" value="Genomic_DNA"/>
</dbReference>